<evidence type="ECO:0000256" key="1">
    <source>
        <dbReference type="ARBA" id="ARBA00022475"/>
    </source>
</evidence>
<keyword evidence="6" id="KW-1133">Transmembrane helix</keyword>
<feature type="domain" description="Glycosyltransferase 2-like" evidence="8">
    <location>
        <begin position="9"/>
        <end position="177"/>
    </location>
</feature>
<keyword evidence="5" id="KW-0448">Lipopolysaccharide biosynthesis</keyword>
<dbReference type="Pfam" id="PF00535">
    <property type="entry name" value="Glycos_transf_2"/>
    <property type="match status" value="1"/>
</dbReference>
<keyword evidence="3 9" id="KW-0808">Transferase</keyword>
<keyword evidence="2" id="KW-0328">Glycosyltransferase</keyword>
<evidence type="ECO:0000313" key="10">
    <source>
        <dbReference type="Proteomes" id="UP000034192"/>
    </source>
</evidence>
<dbReference type="InterPro" id="IPR050256">
    <property type="entry name" value="Glycosyltransferase_2"/>
</dbReference>
<evidence type="ECO:0000259" key="8">
    <source>
        <dbReference type="Pfam" id="PF00535"/>
    </source>
</evidence>
<dbReference type="SUPFAM" id="SSF53448">
    <property type="entry name" value="Nucleotide-diphospho-sugar transferases"/>
    <property type="match status" value="1"/>
</dbReference>
<evidence type="ECO:0000256" key="2">
    <source>
        <dbReference type="ARBA" id="ARBA00022676"/>
    </source>
</evidence>
<evidence type="ECO:0000256" key="4">
    <source>
        <dbReference type="ARBA" id="ARBA00022692"/>
    </source>
</evidence>
<reference evidence="9 10" key="1">
    <citation type="journal article" date="2015" name="Nature">
        <title>rRNA introns, odd ribosomes, and small enigmatic genomes across a large radiation of phyla.</title>
        <authorList>
            <person name="Brown C.T."/>
            <person name="Hug L.A."/>
            <person name="Thomas B.C."/>
            <person name="Sharon I."/>
            <person name="Castelle C.J."/>
            <person name="Singh A."/>
            <person name="Wilkins M.J."/>
            <person name="Williams K.H."/>
            <person name="Banfield J.F."/>
        </authorList>
    </citation>
    <scope>NUCLEOTIDE SEQUENCE [LARGE SCALE GENOMIC DNA]</scope>
</reference>
<organism evidence="9 10">
    <name type="scientific">Candidatus Woesebacteria bacterium GW2011_GWB1_44_11b</name>
    <dbReference type="NCBI Taxonomy" id="1618580"/>
    <lineage>
        <taxon>Bacteria</taxon>
        <taxon>Candidatus Woeseibacteriota</taxon>
    </lineage>
</organism>
<dbReference type="InterPro" id="IPR001173">
    <property type="entry name" value="Glyco_trans_2-like"/>
</dbReference>
<sequence>MPKKILELSLFFPTYNEEDNIGRVVQDAKKILQKVAVKWEIIVVNDGSSDRTKEVAEKLAKDDKQSLSLRGGRIKLVNHPKNRGYGGALKTGFKSAKYEWVAFTDSDGQFDFSEIGKFIAKKDEADLILGYRLKRADSFLRKVYTFGWSLLARILFGLKAKDYSCGFKMIKKQVFDSVQPLVGEEKVTQIEFLVKAKKKDYRFAEVGVHHYPRLAGKQTGAKLNVVFKSVLDLFKLWAKLS</sequence>
<gene>
    <name evidence="9" type="ORF">UW21_C0022G0002</name>
</gene>
<dbReference type="CDD" id="cd04179">
    <property type="entry name" value="DPM_DPG-synthase_like"/>
    <property type="match status" value="1"/>
</dbReference>
<evidence type="ECO:0000256" key="3">
    <source>
        <dbReference type="ARBA" id="ARBA00022679"/>
    </source>
</evidence>
<evidence type="ECO:0000256" key="7">
    <source>
        <dbReference type="ARBA" id="ARBA00023136"/>
    </source>
</evidence>
<name>A0A0G1GDT1_9BACT</name>
<keyword evidence="4" id="KW-0812">Transmembrane</keyword>
<protein>
    <submittedName>
        <fullName evidence="9">Glycosyltransferase</fullName>
    </submittedName>
</protein>
<dbReference type="EMBL" id="LCHL01000022">
    <property type="protein sequence ID" value="KKT32513.1"/>
    <property type="molecule type" value="Genomic_DNA"/>
</dbReference>
<comment type="caution">
    <text evidence="9">The sequence shown here is derived from an EMBL/GenBank/DDBJ whole genome shotgun (WGS) entry which is preliminary data.</text>
</comment>
<evidence type="ECO:0000313" key="9">
    <source>
        <dbReference type="EMBL" id="KKT32513.1"/>
    </source>
</evidence>
<proteinExistence type="predicted"/>
<accession>A0A0G1GDT1</accession>
<dbReference type="Proteomes" id="UP000034192">
    <property type="component" value="Unassembled WGS sequence"/>
</dbReference>
<dbReference type="PANTHER" id="PTHR48090">
    <property type="entry name" value="UNDECAPRENYL-PHOSPHATE 4-DEOXY-4-FORMAMIDO-L-ARABINOSE TRANSFERASE-RELATED"/>
    <property type="match status" value="1"/>
</dbReference>
<dbReference type="AlphaFoldDB" id="A0A0G1GDT1"/>
<keyword evidence="7" id="KW-0472">Membrane</keyword>
<dbReference type="Gene3D" id="3.90.550.10">
    <property type="entry name" value="Spore Coat Polysaccharide Biosynthesis Protein SpsA, Chain A"/>
    <property type="match status" value="1"/>
</dbReference>
<dbReference type="GO" id="GO:0009103">
    <property type="term" value="P:lipopolysaccharide biosynthetic process"/>
    <property type="evidence" value="ECO:0007669"/>
    <property type="project" value="UniProtKB-KW"/>
</dbReference>
<dbReference type="PANTHER" id="PTHR48090:SF3">
    <property type="entry name" value="UNDECAPRENYL-PHOSPHATE 4-DEOXY-4-FORMAMIDO-L-ARABINOSE TRANSFERASE"/>
    <property type="match status" value="1"/>
</dbReference>
<evidence type="ECO:0000256" key="6">
    <source>
        <dbReference type="ARBA" id="ARBA00022989"/>
    </source>
</evidence>
<dbReference type="GO" id="GO:0099621">
    <property type="term" value="F:undecaprenyl-phosphate 4-deoxy-4-formamido-L-arabinose transferase activity"/>
    <property type="evidence" value="ECO:0007669"/>
    <property type="project" value="TreeGrafter"/>
</dbReference>
<keyword evidence="1" id="KW-1003">Cell membrane</keyword>
<dbReference type="InterPro" id="IPR029044">
    <property type="entry name" value="Nucleotide-diphossugar_trans"/>
</dbReference>
<evidence type="ECO:0000256" key="5">
    <source>
        <dbReference type="ARBA" id="ARBA00022985"/>
    </source>
</evidence>
<dbReference type="GO" id="GO:0005886">
    <property type="term" value="C:plasma membrane"/>
    <property type="evidence" value="ECO:0007669"/>
    <property type="project" value="TreeGrafter"/>
</dbReference>